<dbReference type="SMART" id="SM00575">
    <property type="entry name" value="ZnF_PMZ"/>
    <property type="match status" value="1"/>
</dbReference>
<comment type="function">
    <text evidence="6">Putative transcription activator involved in regulating light control of development.</text>
</comment>
<evidence type="ECO:0000259" key="7">
    <source>
        <dbReference type="PROSITE" id="PS50966"/>
    </source>
</evidence>
<evidence type="ECO:0000256" key="5">
    <source>
        <dbReference type="PROSITE-ProRule" id="PRU00325"/>
    </source>
</evidence>
<dbReference type="Pfam" id="PF04434">
    <property type="entry name" value="SWIM"/>
    <property type="match status" value="1"/>
</dbReference>
<dbReference type="InterPro" id="IPR006564">
    <property type="entry name" value="Znf_PMZ"/>
</dbReference>
<feature type="domain" description="SWIM-type" evidence="7">
    <location>
        <begin position="335"/>
        <end position="371"/>
    </location>
</feature>
<evidence type="ECO:0000256" key="2">
    <source>
        <dbReference type="ARBA" id="ARBA00022723"/>
    </source>
</evidence>
<keyword evidence="4 6" id="KW-0862">Zinc</keyword>
<dbReference type="InterPro" id="IPR007527">
    <property type="entry name" value="Znf_SWIM"/>
</dbReference>
<keyword evidence="3 5" id="KW-0863">Zinc-finger</keyword>
<dbReference type="InterPro" id="IPR018289">
    <property type="entry name" value="MULE_transposase_dom"/>
</dbReference>
<evidence type="ECO:0000256" key="6">
    <source>
        <dbReference type="RuleBase" id="RU367018"/>
    </source>
</evidence>
<comment type="caution">
    <text evidence="8">The sequence shown here is derived from an EMBL/GenBank/DDBJ whole genome shotgun (WGS) entry which is preliminary data.</text>
</comment>
<dbReference type="GO" id="GO:0005634">
    <property type="term" value="C:nucleus"/>
    <property type="evidence" value="ECO:0007669"/>
    <property type="project" value="UniProtKB-SubCell"/>
</dbReference>
<reference evidence="8" key="1">
    <citation type="submission" date="2019-10" db="EMBL/GenBank/DDBJ databases">
        <authorList>
            <person name="Zhang R."/>
            <person name="Pan Y."/>
            <person name="Wang J."/>
            <person name="Ma R."/>
            <person name="Yu S."/>
        </authorList>
    </citation>
    <scope>NUCLEOTIDE SEQUENCE</scope>
    <source>
        <strain evidence="8">LA-IB0</strain>
        <tissue evidence="8">Leaf</tissue>
    </source>
</reference>
<dbReference type="GO" id="GO:0006355">
    <property type="term" value="P:regulation of DNA-templated transcription"/>
    <property type="evidence" value="ECO:0007669"/>
    <property type="project" value="UniProtKB-UniRule"/>
</dbReference>
<dbReference type="AlphaFoldDB" id="A0AAV6WHH1"/>
<evidence type="ECO:0000256" key="4">
    <source>
        <dbReference type="ARBA" id="ARBA00022833"/>
    </source>
</evidence>
<keyword evidence="9" id="KW-1185">Reference proteome</keyword>
<dbReference type="PANTHER" id="PTHR31669">
    <property type="entry name" value="PROTEIN FAR1-RELATED SEQUENCE 10-RELATED"/>
    <property type="match status" value="1"/>
</dbReference>
<sequence length="509" mass="59087">MRPGDTGGVLEYLQKMQVEDPNFVYAIQVDADSLITNIFWADAKMKSDYFYFGDVVCFDTTYRKNKEGRPIALFVGVNNHKQTIVFGAALLYDETAKTFSWLFDTFVTTMLGKKQQTILTDQDAAMAKALACQWPDTYHRLCVWHIFQNAAIHLSGIFAEYKDFAKNFSSCIYDHEDEGEFIDAWNKMIKNYGLQNNDWLERMFQIRKKWALVYGRETFCADMSTTQRSESMNSVIKKYVSYKTGLLQFFEHFERLLKDRRYKEIRADFRTSQSAPNFSFPVQILKHAAKIYTLEIFELFQIEVCRAHDCNLEVSSESDSQTEFKVTSYGKHRHQLVAYNSVDSSLKCSCRKYEFVGILCSHALKVLNSKNIVKIPDQYIKKRWVKTAKKQNVIILDKDISQGDPKEMMSFRYKELCQLYSQLCTRSAESEKTYGIAKQGLRKLFDQVDASFEDDSIEEAVSTTVDVDVHLSEPIDTIKDGDISWKKARGIKPKEKITYKMTRRKQGRG</sequence>
<dbReference type="PANTHER" id="PTHR31669:SF299">
    <property type="entry name" value="PROTEIN FAR1-RELATED SEQUENCE"/>
    <property type="match status" value="1"/>
</dbReference>
<keyword evidence="2 6" id="KW-0479">Metal-binding</keyword>
<evidence type="ECO:0000256" key="3">
    <source>
        <dbReference type="ARBA" id="ARBA00022771"/>
    </source>
</evidence>
<comment type="similarity">
    <text evidence="1 6">Belongs to the FHY3/FAR1 family.</text>
</comment>
<protein>
    <recommendedName>
        <fullName evidence="6">Protein FAR1-RELATED SEQUENCE</fullName>
    </recommendedName>
</protein>
<dbReference type="Pfam" id="PF10551">
    <property type="entry name" value="MULE"/>
    <property type="match status" value="1"/>
</dbReference>
<keyword evidence="6" id="KW-0539">Nucleus</keyword>
<accession>A0AAV6WHH1</accession>
<dbReference type="InterPro" id="IPR031052">
    <property type="entry name" value="FHY3/FAR1"/>
</dbReference>
<dbReference type="PROSITE" id="PS50966">
    <property type="entry name" value="ZF_SWIM"/>
    <property type="match status" value="1"/>
</dbReference>
<evidence type="ECO:0000256" key="1">
    <source>
        <dbReference type="ARBA" id="ARBA00005889"/>
    </source>
</evidence>
<organism evidence="8 9">
    <name type="scientific">Buddleja alternifolia</name>
    <dbReference type="NCBI Taxonomy" id="168488"/>
    <lineage>
        <taxon>Eukaryota</taxon>
        <taxon>Viridiplantae</taxon>
        <taxon>Streptophyta</taxon>
        <taxon>Embryophyta</taxon>
        <taxon>Tracheophyta</taxon>
        <taxon>Spermatophyta</taxon>
        <taxon>Magnoliopsida</taxon>
        <taxon>eudicotyledons</taxon>
        <taxon>Gunneridae</taxon>
        <taxon>Pentapetalae</taxon>
        <taxon>asterids</taxon>
        <taxon>lamiids</taxon>
        <taxon>Lamiales</taxon>
        <taxon>Scrophulariaceae</taxon>
        <taxon>Buddlejeae</taxon>
        <taxon>Buddleja</taxon>
    </lineage>
</organism>
<evidence type="ECO:0000313" key="8">
    <source>
        <dbReference type="EMBL" id="KAG8369966.1"/>
    </source>
</evidence>
<comment type="subcellular location">
    <subcellularLocation>
        <location evidence="6">Nucleus</location>
    </subcellularLocation>
</comment>
<dbReference type="GO" id="GO:0008270">
    <property type="term" value="F:zinc ion binding"/>
    <property type="evidence" value="ECO:0007669"/>
    <property type="project" value="UniProtKB-UniRule"/>
</dbReference>
<name>A0AAV6WHH1_9LAMI</name>
<evidence type="ECO:0000313" key="9">
    <source>
        <dbReference type="Proteomes" id="UP000826271"/>
    </source>
</evidence>
<gene>
    <name evidence="8" type="ORF">BUALT_Bualt14G0068100</name>
</gene>
<dbReference type="Proteomes" id="UP000826271">
    <property type="component" value="Unassembled WGS sequence"/>
</dbReference>
<dbReference type="EMBL" id="WHWC01000014">
    <property type="protein sequence ID" value="KAG8369966.1"/>
    <property type="molecule type" value="Genomic_DNA"/>
</dbReference>
<proteinExistence type="inferred from homology"/>